<dbReference type="EMBL" id="CP030150">
    <property type="protein sequence ID" value="AWX71954.1"/>
    <property type="molecule type" value="Genomic_DNA"/>
</dbReference>
<accession>A0ABC8D7Y8</accession>
<evidence type="ECO:0000313" key="2">
    <source>
        <dbReference type="Proteomes" id="UP000250069"/>
    </source>
</evidence>
<proteinExistence type="predicted"/>
<gene>
    <name evidence="1" type="ORF">BVDSYZ_07950</name>
</gene>
<evidence type="ECO:0000313" key="1">
    <source>
        <dbReference type="EMBL" id="AWX71954.1"/>
    </source>
</evidence>
<protein>
    <submittedName>
        <fullName evidence="1">Uncharacterized protein</fullName>
    </submittedName>
</protein>
<organism evidence="1 2">
    <name type="scientific">Bacillus velezensis</name>
    <dbReference type="NCBI Taxonomy" id="492670"/>
    <lineage>
        <taxon>Bacteria</taxon>
        <taxon>Bacillati</taxon>
        <taxon>Bacillota</taxon>
        <taxon>Bacilli</taxon>
        <taxon>Bacillales</taxon>
        <taxon>Bacillaceae</taxon>
        <taxon>Bacillus</taxon>
        <taxon>Bacillus amyloliquefaciens group</taxon>
    </lineage>
</organism>
<reference evidence="1 2" key="1">
    <citation type="submission" date="2018-06" db="EMBL/GenBank/DDBJ databases">
        <title>Complete Genome Sequence of Bacillus velezensis DSYZ, a Plant Growth-Promoting Rhizobacterium with Antifungal Activity.</title>
        <authorList>
            <person name="Du B."/>
            <person name="Ding Y."/>
            <person name="Liu K."/>
            <person name="Yao L."/>
            <person name="Wang C."/>
            <person name="Li H."/>
            <person name="Liu H."/>
        </authorList>
    </citation>
    <scope>NUCLEOTIDE SEQUENCE [LARGE SCALE GENOMIC DNA]</scope>
    <source>
        <strain evidence="1 2">DSYZ</strain>
    </source>
</reference>
<name>A0ABC8D7Y8_BACVE</name>
<sequence>MSQETTIRLMVHPEKFNHKPSKEETVQINNRILRNPATISIEDLAKALSSGQSVVTSLLYPKGRKIKRTEEYWKTQQFVALDFDNEKFIKKGKDKIKIKDIKMTWEEAQQHPFFKKHAAFAYKTFNFKDDHPKFRVCFIFEQPFLSLNECKNTIKQLLNIFPMADPISNQGSRLFFGGTDLHIFNYKNTLPINPTLWLSIYGYNLLYLNQGSIPYKKDSHEIIKSKNKISVYKERTNVELIKNLDAITLSNILNPQPIELHNLTQINDYIKKQDLRKFLGVNSNSFHDLFHEEQSPSASVYKSNTGTGHWMYKCHSSSSPFCGTIFEVVERLTGLERLDIKKFLMNVFKITLKESKLQMELKAEIDEYKYILQSPDFKEMYPDAFKLLNKHRYIDDFYIILDLAKENLSGDIHDKRKLFFHSLKTIAERLNRSEPTTSSRITFFVFLKMLCKLEDNEIPPHILKIQKRNQRNNKFKRRNNTYEICNYGSFLFQEINSRCREWNEKGLTTKSMNREGIYRNFGKAEADRIFPQDKNAKLPQLHDDVISHLTMTLNKLIQSKGWTTEKEVIDETALFFRGQKQLKTDLIKKSIGGLLDSYDLKKISSNKKLKAQYGITEDHMPKLSFPKLIVKNQK</sequence>
<dbReference type="Proteomes" id="UP000250069">
    <property type="component" value="Chromosome"/>
</dbReference>
<dbReference type="AlphaFoldDB" id="A0ABC8D7Y8"/>
<dbReference type="RefSeq" id="WP_105322071.1">
    <property type="nucleotide sequence ID" value="NZ_CP026610.1"/>
</dbReference>